<name>A0A1C4WIN2_MICVI</name>
<gene>
    <name evidence="2" type="ORF">GA0074695_2478</name>
</gene>
<feature type="domain" description="Methyltransferase" evidence="1">
    <location>
        <begin position="41"/>
        <end position="138"/>
    </location>
</feature>
<dbReference type="GO" id="GO:0008168">
    <property type="term" value="F:methyltransferase activity"/>
    <property type="evidence" value="ECO:0007669"/>
    <property type="project" value="UniProtKB-KW"/>
</dbReference>
<protein>
    <submittedName>
        <fullName evidence="2">Phospholipid N-methyltransferase</fullName>
    </submittedName>
</protein>
<dbReference type="Proteomes" id="UP000198242">
    <property type="component" value="Chromosome I"/>
</dbReference>
<keyword evidence="2" id="KW-0489">Methyltransferase</keyword>
<reference evidence="3" key="1">
    <citation type="submission" date="2016-06" db="EMBL/GenBank/DDBJ databases">
        <authorList>
            <person name="Varghese N."/>
            <person name="Submissions Spin"/>
        </authorList>
    </citation>
    <scope>NUCLEOTIDE SEQUENCE [LARGE SCALE GENOMIC DNA]</scope>
    <source>
        <strain evidence="3">DSM 43909</strain>
    </source>
</reference>
<organism evidence="2 3">
    <name type="scientific">Micromonospora viridifaciens</name>
    <dbReference type="NCBI Taxonomy" id="1881"/>
    <lineage>
        <taxon>Bacteria</taxon>
        <taxon>Bacillati</taxon>
        <taxon>Actinomycetota</taxon>
        <taxon>Actinomycetes</taxon>
        <taxon>Micromonosporales</taxon>
        <taxon>Micromonosporaceae</taxon>
        <taxon>Micromonospora</taxon>
    </lineage>
</organism>
<dbReference type="InterPro" id="IPR041698">
    <property type="entry name" value="Methyltransf_25"/>
</dbReference>
<accession>A0A1C4WIN2</accession>
<keyword evidence="2" id="KW-0808">Transferase</keyword>
<dbReference type="EMBL" id="LT607411">
    <property type="protein sequence ID" value="SCE96077.1"/>
    <property type="molecule type" value="Genomic_DNA"/>
</dbReference>
<dbReference type="AlphaFoldDB" id="A0A1C4WIN2"/>
<evidence type="ECO:0000313" key="3">
    <source>
        <dbReference type="Proteomes" id="UP000198242"/>
    </source>
</evidence>
<dbReference type="SUPFAM" id="SSF53335">
    <property type="entry name" value="S-adenosyl-L-methionine-dependent methyltransferases"/>
    <property type="match status" value="1"/>
</dbReference>
<dbReference type="OrthoDB" id="4528595at2"/>
<dbReference type="InterPro" id="IPR029063">
    <property type="entry name" value="SAM-dependent_MTases_sf"/>
</dbReference>
<sequence length="240" mass="25402">MEDGYEASGEFIDVLSGPAWQVLRDPVWAALRGVDPEHGPVLDVGAGTGLGTQILAGACPTSTVLAVEPSPVLRAVLLSRVAADADLRERVTVLAGDALGAPLPERLGAVLAANMIGHLPPQDRREFWHRVAARLAPGAPLVVNLQPPAEPAVVGFTTFGAVRIGRHTYEGGGSAEPAGPDTVTWRMRYRVLDGDGVLREQTVDYPWHVLSEHDLRAELAEAGLRAEVGPMDVVRAVRAG</sequence>
<evidence type="ECO:0000313" key="2">
    <source>
        <dbReference type="EMBL" id="SCE96077.1"/>
    </source>
</evidence>
<keyword evidence="3" id="KW-1185">Reference proteome</keyword>
<evidence type="ECO:0000259" key="1">
    <source>
        <dbReference type="Pfam" id="PF13649"/>
    </source>
</evidence>
<proteinExistence type="predicted"/>
<dbReference type="CDD" id="cd02440">
    <property type="entry name" value="AdoMet_MTases"/>
    <property type="match status" value="1"/>
</dbReference>
<dbReference type="Pfam" id="PF13649">
    <property type="entry name" value="Methyltransf_25"/>
    <property type="match status" value="1"/>
</dbReference>
<dbReference type="RefSeq" id="WP_089006377.1">
    <property type="nucleotide sequence ID" value="NZ_LT607411.1"/>
</dbReference>
<dbReference type="GO" id="GO:0032259">
    <property type="term" value="P:methylation"/>
    <property type="evidence" value="ECO:0007669"/>
    <property type="project" value="UniProtKB-KW"/>
</dbReference>
<dbReference type="Gene3D" id="3.40.50.150">
    <property type="entry name" value="Vaccinia Virus protein VP39"/>
    <property type="match status" value="1"/>
</dbReference>